<dbReference type="KEGG" id="acan:ACA1_309840"/>
<gene>
    <name evidence="6" type="ORF">ACA1_309840</name>
</gene>
<proteinExistence type="inferred from homology"/>
<evidence type="ECO:0000313" key="7">
    <source>
        <dbReference type="Proteomes" id="UP000011083"/>
    </source>
</evidence>
<dbReference type="InterPro" id="IPR036052">
    <property type="entry name" value="TrpB-like_PALP_sf"/>
</dbReference>
<evidence type="ECO:0000256" key="2">
    <source>
        <dbReference type="ARBA" id="ARBA00008639"/>
    </source>
</evidence>
<feature type="compositionally biased region" description="Low complexity" evidence="4">
    <location>
        <begin position="255"/>
        <end position="265"/>
    </location>
</feature>
<dbReference type="RefSeq" id="XP_004367812.1">
    <property type="nucleotide sequence ID" value="XM_004367755.1"/>
</dbReference>
<keyword evidence="5" id="KW-1133">Transmembrane helix</keyword>
<evidence type="ECO:0000313" key="6">
    <source>
        <dbReference type="EMBL" id="ELR24949.1"/>
    </source>
</evidence>
<dbReference type="Gene3D" id="3.40.50.1100">
    <property type="match status" value="1"/>
</dbReference>
<feature type="transmembrane region" description="Helical" evidence="5">
    <location>
        <begin position="45"/>
        <end position="62"/>
    </location>
</feature>
<sequence>MASRAAARVTKNRFALPLDHRATRPGFQAPWGSIDPAQEVRQSSVLMGVLGGIFVSWGLFALTRRDNVRKLPESVKNKEWATVSEERLAKNRGSSGSCALAEIMRRRANYCCLKLRDRKVTVRLEEPWYASSSSIPLFAGNKKWKLQHWIQRDDYPVGSFLVSHGGYQSNAMLALAQLARMKRMGFVYYTKSLPSSPEPASGNLKHALELGMQVVSLSTAEYDRLFASNEEQPHAAQAEARHSSFFSYQSADELPSAPRRAPSSSHKAQPAHKPKSGPLPEGIREVALDINTYAQERMGSSSAESAKPLLVVLPSGTGTTGYYLAQHLSRDVDIACVPCLGRSDYLRSQMEGLSGAAHDRMPRILEPPPGRYSFARPSSTMLQTWKELQQAAACAENPFEFDLIYAPRTWQTLFHHWEALAPYDLLYVHTGGLEGTASQLQRYASLNPAADKESGADVETINA</sequence>
<feature type="region of interest" description="Disordered" evidence="4">
    <location>
        <begin position="251"/>
        <end position="282"/>
    </location>
</feature>
<dbReference type="VEuPathDB" id="AmoebaDB:ACA1_309840"/>
<dbReference type="GO" id="GO:0019148">
    <property type="term" value="F:D-cysteine desulfhydrase activity"/>
    <property type="evidence" value="ECO:0007669"/>
    <property type="project" value="TreeGrafter"/>
</dbReference>
<dbReference type="OrthoDB" id="65643at2759"/>
<keyword evidence="5" id="KW-0812">Transmembrane</keyword>
<dbReference type="GeneID" id="14925983"/>
<evidence type="ECO:0000256" key="3">
    <source>
        <dbReference type="ARBA" id="ARBA00022898"/>
    </source>
</evidence>
<reference evidence="6 7" key="1">
    <citation type="journal article" date="2013" name="Genome Biol.">
        <title>Genome of Acanthamoeba castellanii highlights extensive lateral gene transfer and early evolution of tyrosine kinase signaling.</title>
        <authorList>
            <person name="Clarke M."/>
            <person name="Lohan A.J."/>
            <person name="Liu B."/>
            <person name="Lagkouvardos I."/>
            <person name="Roy S."/>
            <person name="Zafar N."/>
            <person name="Bertelli C."/>
            <person name="Schilde C."/>
            <person name="Kianianmomeni A."/>
            <person name="Burglin T.R."/>
            <person name="Frech C."/>
            <person name="Turcotte B."/>
            <person name="Kopec K.O."/>
            <person name="Synnott J.M."/>
            <person name="Choo C."/>
            <person name="Paponov I."/>
            <person name="Finkler A."/>
            <person name="Soon Heng Tan C."/>
            <person name="Hutchins A.P."/>
            <person name="Weinmeier T."/>
            <person name="Rattei T."/>
            <person name="Chu J.S."/>
            <person name="Gimenez G."/>
            <person name="Irimia M."/>
            <person name="Rigden D.J."/>
            <person name="Fitzpatrick D.A."/>
            <person name="Lorenzo-Morales J."/>
            <person name="Bateman A."/>
            <person name="Chiu C.H."/>
            <person name="Tang P."/>
            <person name="Hegemann P."/>
            <person name="Fromm H."/>
            <person name="Raoult D."/>
            <person name="Greub G."/>
            <person name="Miranda-Saavedra D."/>
            <person name="Chen N."/>
            <person name="Nash P."/>
            <person name="Ginger M.L."/>
            <person name="Horn M."/>
            <person name="Schaap P."/>
            <person name="Caler L."/>
            <person name="Loftus B."/>
        </authorList>
    </citation>
    <scope>NUCLEOTIDE SEQUENCE [LARGE SCALE GENOMIC DNA]</scope>
    <source>
        <strain evidence="6 7">Neff</strain>
    </source>
</reference>
<organism evidence="6 7">
    <name type="scientific">Acanthamoeba castellanii (strain ATCC 30010 / Neff)</name>
    <dbReference type="NCBI Taxonomy" id="1257118"/>
    <lineage>
        <taxon>Eukaryota</taxon>
        <taxon>Amoebozoa</taxon>
        <taxon>Discosea</taxon>
        <taxon>Longamoebia</taxon>
        <taxon>Centramoebida</taxon>
        <taxon>Acanthamoebidae</taxon>
        <taxon>Acanthamoeba</taxon>
    </lineage>
</organism>
<dbReference type="PANTHER" id="PTHR43780">
    <property type="entry name" value="1-AMINOCYCLOPROPANE-1-CARBOXYLATE DEAMINASE-RELATED"/>
    <property type="match status" value="1"/>
</dbReference>
<keyword evidence="3" id="KW-0663">Pyridoxal phosphate</keyword>
<dbReference type="AlphaFoldDB" id="L8HH90"/>
<evidence type="ECO:0000256" key="1">
    <source>
        <dbReference type="ARBA" id="ARBA00001933"/>
    </source>
</evidence>
<dbReference type="SUPFAM" id="SSF53686">
    <property type="entry name" value="Tryptophan synthase beta subunit-like PLP-dependent enzymes"/>
    <property type="match status" value="1"/>
</dbReference>
<comment type="cofactor">
    <cofactor evidence="1">
        <name>pyridoxal 5'-phosphate</name>
        <dbReference type="ChEBI" id="CHEBI:597326"/>
    </cofactor>
</comment>
<evidence type="ECO:0000256" key="4">
    <source>
        <dbReference type="SAM" id="MobiDB-lite"/>
    </source>
</evidence>
<dbReference type="InterPro" id="IPR027278">
    <property type="entry name" value="ACCD_DCysDesulf"/>
</dbReference>
<evidence type="ECO:0000256" key="5">
    <source>
        <dbReference type="SAM" id="Phobius"/>
    </source>
</evidence>
<protein>
    <submittedName>
        <fullName evidence="6">1-aminocyclopropane-1-carboxylate deaminase</fullName>
    </submittedName>
</protein>
<accession>L8HH90</accession>
<name>L8HH90_ACACF</name>
<keyword evidence="7" id="KW-1185">Reference proteome</keyword>
<dbReference type="EMBL" id="KB007810">
    <property type="protein sequence ID" value="ELR24949.1"/>
    <property type="molecule type" value="Genomic_DNA"/>
</dbReference>
<dbReference type="Proteomes" id="UP000011083">
    <property type="component" value="Unassembled WGS sequence"/>
</dbReference>
<dbReference type="STRING" id="1257118.L8HH90"/>
<keyword evidence="5" id="KW-0472">Membrane</keyword>
<dbReference type="PANTHER" id="PTHR43780:SF2">
    <property type="entry name" value="1-AMINOCYCLOPROPANE-1-CARBOXYLATE DEAMINASE-RELATED"/>
    <property type="match status" value="1"/>
</dbReference>
<comment type="similarity">
    <text evidence="2">Belongs to the ACC deaminase/D-cysteine desulfhydrase family.</text>
</comment>